<evidence type="ECO:0000256" key="2">
    <source>
        <dbReference type="ARBA" id="ARBA00022630"/>
    </source>
</evidence>
<keyword evidence="4" id="KW-0560">Oxidoreductase</keyword>
<dbReference type="AlphaFoldDB" id="A0A4Y7QE99"/>
<protein>
    <submittedName>
        <fullName evidence="6">FMN-linked oxidoreductase</fullName>
    </submittedName>
</protein>
<gene>
    <name evidence="6" type="ORF">BD410DRAFT_785043</name>
</gene>
<evidence type="ECO:0000256" key="3">
    <source>
        <dbReference type="ARBA" id="ARBA00022643"/>
    </source>
</evidence>
<evidence type="ECO:0000313" key="7">
    <source>
        <dbReference type="Proteomes" id="UP000294933"/>
    </source>
</evidence>
<dbReference type="GO" id="GO:0016491">
    <property type="term" value="F:oxidoreductase activity"/>
    <property type="evidence" value="ECO:0007669"/>
    <property type="project" value="UniProtKB-KW"/>
</dbReference>
<dbReference type="InterPro" id="IPR051799">
    <property type="entry name" value="NADH_flavin_oxidoreductase"/>
</dbReference>
<accession>A0A4Y7QE99</accession>
<evidence type="ECO:0000313" key="6">
    <source>
        <dbReference type="EMBL" id="TDL25189.1"/>
    </source>
</evidence>
<dbReference type="GO" id="GO:0010181">
    <property type="term" value="F:FMN binding"/>
    <property type="evidence" value="ECO:0007669"/>
    <property type="project" value="InterPro"/>
</dbReference>
<name>A0A4Y7QE99_9AGAM</name>
<dbReference type="STRING" id="50990.A0A4Y7QE99"/>
<sequence length="462" mass="50699">MYPQVTSNEDDVREVTSSFRLPCGRIVSNRLVKVATHDHINAARIFGGPPTSAHFHLYSSWGTEAWGMIITGEVHVAPAHGPWGRHVIISTNLNDANIAPFQRVASAIRGSECLKQSAGDHPAVAIMQLTHGGNLSGHSRGVLSGFFSGKKLEMCESELYEVVADFVRGATDAVECGFDGIQLNASDGSLLAQFMSPKKNRRKDEYGQPLFLLRKIVNHIRSILPEDFVVGVKISLSDYRSSGVSDEQVVSQLCELTKSGGVDFIEIVAVDGNHQSDINSTGHEKLSGLALRALQQQRTSKLPPPVIVLTNGFTTRSQMVSTLNEQRAHLLGCRQYPVLEDTIHPLIPSQQRSAHVSMISGRQTEVPTQALTTASGWLPEWTSMMYTWRRSAKHHQIADGKMCSINRNTLVALLEVYFDRHAKAMVTAVAVLLFCVLFLTSNKATICSSISNIANNNYNLLL</sequence>
<dbReference type="Gene3D" id="3.20.20.70">
    <property type="entry name" value="Aldolase class I"/>
    <property type="match status" value="1"/>
</dbReference>
<evidence type="ECO:0000259" key="5">
    <source>
        <dbReference type="Pfam" id="PF00724"/>
    </source>
</evidence>
<keyword evidence="3" id="KW-0288">FMN</keyword>
<keyword evidence="2" id="KW-0285">Flavoprotein</keyword>
<organism evidence="6 7">
    <name type="scientific">Rickenella mellea</name>
    <dbReference type="NCBI Taxonomy" id="50990"/>
    <lineage>
        <taxon>Eukaryota</taxon>
        <taxon>Fungi</taxon>
        <taxon>Dikarya</taxon>
        <taxon>Basidiomycota</taxon>
        <taxon>Agaricomycotina</taxon>
        <taxon>Agaricomycetes</taxon>
        <taxon>Hymenochaetales</taxon>
        <taxon>Rickenellaceae</taxon>
        <taxon>Rickenella</taxon>
    </lineage>
</organism>
<proteinExistence type="inferred from homology"/>
<dbReference type="SUPFAM" id="SSF51395">
    <property type="entry name" value="FMN-linked oxidoreductases"/>
    <property type="match status" value="1"/>
</dbReference>
<keyword evidence="7" id="KW-1185">Reference proteome</keyword>
<evidence type="ECO:0000256" key="1">
    <source>
        <dbReference type="ARBA" id="ARBA00005979"/>
    </source>
</evidence>
<dbReference type="Pfam" id="PF00724">
    <property type="entry name" value="Oxidored_FMN"/>
    <property type="match status" value="1"/>
</dbReference>
<dbReference type="VEuPathDB" id="FungiDB:BD410DRAFT_785043"/>
<dbReference type="PANTHER" id="PTHR43656:SF2">
    <property type="entry name" value="BINDING OXIDOREDUCTASE, PUTATIVE (AFU_ORTHOLOGUE AFUA_2G08260)-RELATED"/>
    <property type="match status" value="1"/>
</dbReference>
<reference evidence="6 7" key="1">
    <citation type="submission" date="2018-06" db="EMBL/GenBank/DDBJ databases">
        <title>A transcriptomic atlas of mushroom development highlights an independent origin of complex multicellularity.</title>
        <authorList>
            <consortium name="DOE Joint Genome Institute"/>
            <person name="Krizsan K."/>
            <person name="Almasi E."/>
            <person name="Merenyi Z."/>
            <person name="Sahu N."/>
            <person name="Viragh M."/>
            <person name="Koszo T."/>
            <person name="Mondo S."/>
            <person name="Kiss B."/>
            <person name="Balint B."/>
            <person name="Kues U."/>
            <person name="Barry K."/>
            <person name="Hegedus J.C."/>
            <person name="Henrissat B."/>
            <person name="Johnson J."/>
            <person name="Lipzen A."/>
            <person name="Ohm R."/>
            <person name="Nagy I."/>
            <person name="Pangilinan J."/>
            <person name="Yan J."/>
            <person name="Xiong Y."/>
            <person name="Grigoriev I.V."/>
            <person name="Hibbett D.S."/>
            <person name="Nagy L.G."/>
        </authorList>
    </citation>
    <scope>NUCLEOTIDE SEQUENCE [LARGE SCALE GENOMIC DNA]</scope>
    <source>
        <strain evidence="6 7">SZMC22713</strain>
    </source>
</reference>
<dbReference type="InterPro" id="IPR001155">
    <property type="entry name" value="OxRdtase_FMN_N"/>
</dbReference>
<dbReference type="InterPro" id="IPR013785">
    <property type="entry name" value="Aldolase_TIM"/>
</dbReference>
<dbReference type="PANTHER" id="PTHR43656">
    <property type="entry name" value="BINDING OXIDOREDUCTASE, PUTATIVE (AFU_ORTHOLOGUE AFUA_2G08260)-RELATED"/>
    <property type="match status" value="1"/>
</dbReference>
<dbReference type="OrthoDB" id="1663137at2759"/>
<comment type="similarity">
    <text evidence="1">Belongs to the NADH:flavin oxidoreductase/NADH oxidase family.</text>
</comment>
<dbReference type="EMBL" id="ML170164">
    <property type="protein sequence ID" value="TDL25189.1"/>
    <property type="molecule type" value="Genomic_DNA"/>
</dbReference>
<evidence type="ECO:0000256" key="4">
    <source>
        <dbReference type="ARBA" id="ARBA00023002"/>
    </source>
</evidence>
<feature type="domain" description="NADH:flavin oxidoreductase/NADH oxidase N-terminal" evidence="5">
    <location>
        <begin position="58"/>
        <end position="333"/>
    </location>
</feature>
<dbReference type="Proteomes" id="UP000294933">
    <property type="component" value="Unassembled WGS sequence"/>
</dbReference>